<accession>A0A383WA64</accession>
<keyword evidence="4" id="KW-1185">Reference proteome</keyword>
<evidence type="ECO:0000256" key="1">
    <source>
        <dbReference type="SAM" id="MobiDB-lite"/>
    </source>
</evidence>
<proteinExistence type="predicted"/>
<evidence type="ECO:0000313" key="4">
    <source>
        <dbReference type="Proteomes" id="UP000256970"/>
    </source>
</evidence>
<name>A0A383WA64_TETOB</name>
<sequence>MAATHGGGGKSLASAAAHAAHAARAGLCFSQYLRPVDSLLLFPNGDVLSEREAEGILEQQWRSAGGGRDTTSSSSSRNSLFLRQASADELKLPVPGSQICSRAY</sequence>
<dbReference type="Proteomes" id="UP000256970">
    <property type="component" value="Unassembled WGS sequence"/>
</dbReference>
<dbReference type="AlphaFoldDB" id="A0A383WA64"/>
<protein>
    <submittedName>
        <fullName evidence="2">Uncharacterized protein</fullName>
    </submittedName>
</protein>
<dbReference type="EMBL" id="FNXT01001205">
    <property type="protein sequence ID" value="SZX74090.1"/>
    <property type="molecule type" value="Genomic_DNA"/>
</dbReference>
<evidence type="ECO:0000313" key="3">
    <source>
        <dbReference type="EMBL" id="SZX77367.1"/>
    </source>
</evidence>
<dbReference type="EMBL" id="FNXT01001282">
    <property type="protein sequence ID" value="SZX77367.1"/>
    <property type="molecule type" value="Genomic_DNA"/>
</dbReference>
<organism evidence="2 4">
    <name type="scientific">Tetradesmus obliquus</name>
    <name type="common">Green alga</name>
    <name type="synonym">Acutodesmus obliquus</name>
    <dbReference type="NCBI Taxonomy" id="3088"/>
    <lineage>
        <taxon>Eukaryota</taxon>
        <taxon>Viridiplantae</taxon>
        <taxon>Chlorophyta</taxon>
        <taxon>core chlorophytes</taxon>
        <taxon>Chlorophyceae</taxon>
        <taxon>CS clade</taxon>
        <taxon>Sphaeropleales</taxon>
        <taxon>Scenedesmaceae</taxon>
        <taxon>Tetradesmus</taxon>
    </lineage>
</organism>
<reference evidence="2 4" key="1">
    <citation type="submission" date="2016-10" db="EMBL/GenBank/DDBJ databases">
        <authorList>
            <person name="Cai Z."/>
        </authorList>
    </citation>
    <scope>NUCLEOTIDE SEQUENCE [LARGE SCALE GENOMIC DNA]</scope>
</reference>
<feature type="region of interest" description="Disordered" evidence="1">
    <location>
        <begin position="59"/>
        <end position="78"/>
    </location>
</feature>
<feature type="compositionally biased region" description="Low complexity" evidence="1">
    <location>
        <begin position="69"/>
        <end position="78"/>
    </location>
</feature>
<evidence type="ECO:0000313" key="2">
    <source>
        <dbReference type="EMBL" id="SZX74090.1"/>
    </source>
</evidence>
<gene>
    <name evidence="2" type="ORF">BQ4739_LOCUS14341</name>
    <name evidence="3" type="ORF">BQ4739_LOCUS17724</name>
</gene>